<dbReference type="EMBL" id="MWMI01000001">
    <property type="protein sequence ID" value="RIB35579.1"/>
    <property type="molecule type" value="Genomic_DNA"/>
</dbReference>
<evidence type="ECO:0000259" key="2">
    <source>
        <dbReference type="Pfam" id="PF00534"/>
    </source>
</evidence>
<proteinExistence type="predicted"/>
<keyword evidence="1" id="KW-0808">Transferase</keyword>
<reference evidence="4 5" key="1">
    <citation type="journal article" date="2018" name="Syst. Appl. Microbiol.">
        <title>A new symbiotic nanoarchaeote (Candidatus Nanoclepta minutus) and its host (Zestosphaera tikiterensis gen. nov., sp. nov.) from a New Zealand hot spring.</title>
        <authorList>
            <person name="St John E."/>
            <person name="Liu Y."/>
            <person name="Podar M."/>
            <person name="Stott M.B."/>
            <person name="Meneghin J."/>
            <person name="Chen Z."/>
            <person name="Lagutin K."/>
            <person name="Mitchell K."/>
            <person name="Reysenbach A.L."/>
        </authorList>
    </citation>
    <scope>NUCLEOTIDE SEQUENCE [LARGE SCALE GENOMIC DNA]</scope>
    <source>
        <strain evidence="4">NZ3</strain>
    </source>
</reference>
<evidence type="ECO:0000256" key="1">
    <source>
        <dbReference type="ARBA" id="ARBA00022679"/>
    </source>
</evidence>
<name>A0A397WQ09_9ARCH</name>
<gene>
    <name evidence="4" type="ORF">BXU00_00535</name>
</gene>
<evidence type="ECO:0000313" key="4">
    <source>
        <dbReference type="EMBL" id="RIB35579.1"/>
    </source>
</evidence>
<dbReference type="Pfam" id="PF13439">
    <property type="entry name" value="Glyco_transf_4"/>
    <property type="match status" value="1"/>
</dbReference>
<dbReference type="Gene3D" id="3.40.50.2000">
    <property type="entry name" value="Glycogen Phosphorylase B"/>
    <property type="match status" value="2"/>
</dbReference>
<evidence type="ECO:0008006" key="6">
    <source>
        <dbReference type="Google" id="ProtNLM"/>
    </source>
</evidence>
<dbReference type="AlphaFoldDB" id="A0A397WQ09"/>
<dbReference type="CDD" id="cd03801">
    <property type="entry name" value="GT4_PimA-like"/>
    <property type="match status" value="1"/>
</dbReference>
<protein>
    <recommendedName>
        <fullName evidence="6">Glycosyltransferase family 1 protein</fullName>
    </recommendedName>
</protein>
<evidence type="ECO:0000259" key="3">
    <source>
        <dbReference type="Pfam" id="PF13439"/>
    </source>
</evidence>
<sequence>MKILFLSWGVLPQKTGGLEKATYYYLKYLDSFGHNVYLVIPNLTEDVKKYWEGKLRNSKIIGLDVIYDKVKAYFSLYLILKESKSILQKLRSLIDYKKAVFQYKEKLLKILEGEKIDFDVIYAYDWLTLPAAIAVKEKYNKPLVWHVHSTTYDRVGGNTESLRYLIDHDYGIEIEGCKKADHIITVSYRLKDILVKYYGADQNKISVVYNAPDDYFEIKEKRWYDIKRKYKIVLYLGRITLHKGPDWLLRAAKRVLEKRRDILFIFAGTGEMLDQLIRQAADMRISRNVIFTGWVSDEMAEFLYDIADVFVLPSVSEPFGLTPFEALQRKTAVIITKQTGISEVLKSAAIVDFWDTYKMADYILAFLEYPKLREYEISKCLEDMKKLNWESSARKVENIIKNVTYL</sequence>
<dbReference type="InterPro" id="IPR001296">
    <property type="entry name" value="Glyco_trans_1"/>
</dbReference>
<dbReference type="Pfam" id="PF00534">
    <property type="entry name" value="Glycos_transf_1"/>
    <property type="match status" value="1"/>
</dbReference>
<feature type="domain" description="Glycosyltransferase subfamily 4-like N-terminal" evidence="3">
    <location>
        <begin position="16"/>
        <end position="211"/>
    </location>
</feature>
<dbReference type="InterPro" id="IPR028098">
    <property type="entry name" value="Glyco_trans_4-like_N"/>
</dbReference>
<dbReference type="GO" id="GO:0016757">
    <property type="term" value="F:glycosyltransferase activity"/>
    <property type="evidence" value="ECO:0007669"/>
    <property type="project" value="InterPro"/>
</dbReference>
<evidence type="ECO:0000313" key="5">
    <source>
        <dbReference type="Proteomes" id="UP000266622"/>
    </source>
</evidence>
<accession>A0A397WQ09</accession>
<comment type="caution">
    <text evidence="4">The sequence shown here is derived from an EMBL/GenBank/DDBJ whole genome shotgun (WGS) entry which is preliminary data.</text>
</comment>
<dbReference type="Proteomes" id="UP000266622">
    <property type="component" value="Unassembled WGS sequence"/>
</dbReference>
<feature type="domain" description="Glycosyl transferase family 1" evidence="2">
    <location>
        <begin position="224"/>
        <end position="375"/>
    </location>
</feature>
<dbReference type="SUPFAM" id="SSF53756">
    <property type="entry name" value="UDP-Glycosyltransferase/glycogen phosphorylase"/>
    <property type="match status" value="1"/>
</dbReference>
<dbReference type="PANTHER" id="PTHR46401:SF2">
    <property type="entry name" value="GLYCOSYLTRANSFERASE WBBK-RELATED"/>
    <property type="match status" value="1"/>
</dbReference>
<organism evidence="4 5">
    <name type="scientific">Candidatus Nanoclepta minutus</name>
    <dbReference type="NCBI Taxonomy" id="1940235"/>
    <lineage>
        <taxon>Archaea</taxon>
        <taxon>Nanobdellota</taxon>
        <taxon>Candidatus Nanoclepta</taxon>
    </lineage>
</organism>
<dbReference type="PANTHER" id="PTHR46401">
    <property type="entry name" value="GLYCOSYLTRANSFERASE WBBK-RELATED"/>
    <property type="match status" value="1"/>
</dbReference>